<proteinExistence type="predicted"/>
<gene>
    <name evidence="1" type="ORF">BT96DRAFT_804132</name>
</gene>
<dbReference type="OrthoDB" id="2163491at2759"/>
<feature type="non-terminal residue" evidence="1">
    <location>
        <position position="1"/>
    </location>
</feature>
<protein>
    <submittedName>
        <fullName evidence="1">Uncharacterized protein</fullName>
    </submittedName>
</protein>
<reference evidence="1" key="1">
    <citation type="journal article" date="2019" name="Environ. Microbiol.">
        <title>Fungal ecological strategies reflected in gene transcription - a case study of two litter decomposers.</title>
        <authorList>
            <person name="Barbi F."/>
            <person name="Kohler A."/>
            <person name="Barry K."/>
            <person name="Baskaran P."/>
            <person name="Daum C."/>
            <person name="Fauchery L."/>
            <person name="Ihrmark K."/>
            <person name="Kuo A."/>
            <person name="LaButti K."/>
            <person name="Lipzen A."/>
            <person name="Morin E."/>
            <person name="Grigoriev I.V."/>
            <person name="Henrissat B."/>
            <person name="Lindahl B."/>
            <person name="Martin F."/>
        </authorList>
    </citation>
    <scope>NUCLEOTIDE SEQUENCE</scope>
    <source>
        <strain evidence="1">JB14</strain>
    </source>
</reference>
<evidence type="ECO:0000313" key="2">
    <source>
        <dbReference type="Proteomes" id="UP000799118"/>
    </source>
</evidence>
<sequence length="531" mass="60829">SRQEVCESFDLFRSYQGGVYFANNVTKGYLLSGFPAKRDGFLHDGKLIISHGGGKAESLQQSKGETKVKLADDQKAEDKSVRALLTNYRQQIPLVLLIDDRYALFPYDLGGKNVTYAVLGVYNITHAWAEYETTKSGQKHVRFKFAFQWCEEQGQPWWHARKDEALNFSPIQPPVSSENTIHERRTDRTCPHCEMRSPLVFSVGWGCLNSTCSQFWTLPEIGYVPFPDELDFHEEFLRLRSLPPLDDGLRNIIPPPPVTSPSNRITTVQSFTRGMHCIKCGRLSCRFKWQHWECANCQHVLKVTGSIRRAAELKNISTMTSHYNSLGKETGIVREPPRFFGNASSGGHVQTFVLPEGRGRIHHIQHNSMAPQERVDTLFEEYQKQASEGILQFRRWPLRSHKLRGSLLTNYFSQNCGEPYHVESFYLFQLDLRSTTQQYVGGSANTLSWEEAPSAVIEARKFIVERTSQALEKELQFNEVLSAAYMEKQKIYILTLLVMDGAGVQQFYEHMVEPSNFRIAATARWIDPNRK</sequence>
<dbReference type="Proteomes" id="UP000799118">
    <property type="component" value="Unassembled WGS sequence"/>
</dbReference>
<name>A0A6A4IL20_9AGAR</name>
<evidence type="ECO:0000313" key="1">
    <source>
        <dbReference type="EMBL" id="KAE9411196.1"/>
    </source>
</evidence>
<accession>A0A6A4IL20</accession>
<dbReference type="AlphaFoldDB" id="A0A6A4IL20"/>
<keyword evidence="2" id="KW-1185">Reference proteome</keyword>
<dbReference type="EMBL" id="ML769383">
    <property type="protein sequence ID" value="KAE9411196.1"/>
    <property type="molecule type" value="Genomic_DNA"/>
</dbReference>
<organism evidence="1 2">
    <name type="scientific">Gymnopus androsaceus JB14</name>
    <dbReference type="NCBI Taxonomy" id="1447944"/>
    <lineage>
        <taxon>Eukaryota</taxon>
        <taxon>Fungi</taxon>
        <taxon>Dikarya</taxon>
        <taxon>Basidiomycota</taxon>
        <taxon>Agaricomycotina</taxon>
        <taxon>Agaricomycetes</taxon>
        <taxon>Agaricomycetidae</taxon>
        <taxon>Agaricales</taxon>
        <taxon>Marasmiineae</taxon>
        <taxon>Omphalotaceae</taxon>
        <taxon>Gymnopus</taxon>
    </lineage>
</organism>